<reference evidence="5" key="2">
    <citation type="submission" date="2025-09" db="UniProtKB">
        <authorList>
            <consortium name="Ensembl"/>
        </authorList>
    </citation>
    <scope>IDENTIFICATION</scope>
</reference>
<feature type="region of interest" description="Disordered" evidence="3">
    <location>
        <begin position="109"/>
        <end position="142"/>
    </location>
</feature>
<dbReference type="Pfam" id="PF02208">
    <property type="entry name" value="Sorb"/>
    <property type="match status" value="1"/>
</dbReference>
<evidence type="ECO:0000256" key="2">
    <source>
        <dbReference type="ARBA" id="ARBA00022949"/>
    </source>
</evidence>
<dbReference type="Proteomes" id="UP000694428">
    <property type="component" value="Unplaced"/>
</dbReference>
<evidence type="ECO:0000256" key="3">
    <source>
        <dbReference type="SAM" id="MobiDB-lite"/>
    </source>
</evidence>
<evidence type="ECO:0000256" key="1">
    <source>
        <dbReference type="ARBA" id="ARBA00004282"/>
    </source>
</evidence>
<proteinExistence type="predicted"/>
<organism evidence="5 6">
    <name type="scientific">Pavo cristatus</name>
    <name type="common">Indian peafowl</name>
    <name type="synonym">Blue peafowl</name>
    <dbReference type="NCBI Taxonomy" id="9049"/>
    <lineage>
        <taxon>Eukaryota</taxon>
        <taxon>Metazoa</taxon>
        <taxon>Chordata</taxon>
        <taxon>Craniata</taxon>
        <taxon>Vertebrata</taxon>
        <taxon>Euteleostomi</taxon>
        <taxon>Archelosauria</taxon>
        <taxon>Archosauria</taxon>
        <taxon>Dinosauria</taxon>
        <taxon>Saurischia</taxon>
        <taxon>Theropoda</taxon>
        <taxon>Coelurosauria</taxon>
        <taxon>Aves</taxon>
        <taxon>Neognathae</taxon>
        <taxon>Galloanserae</taxon>
        <taxon>Galliformes</taxon>
        <taxon>Phasianidae</taxon>
        <taxon>Phasianinae</taxon>
        <taxon>Pavo</taxon>
    </lineage>
</organism>
<feature type="compositionally biased region" description="Low complexity" evidence="3">
    <location>
        <begin position="322"/>
        <end position="337"/>
    </location>
</feature>
<dbReference type="Ensembl" id="ENSPSTT00000027285.1">
    <property type="protein sequence ID" value="ENSPSTP00000025934.1"/>
    <property type="gene ID" value="ENSPSTG00000019065.1"/>
</dbReference>
<evidence type="ECO:0000259" key="4">
    <source>
        <dbReference type="PROSITE" id="PS50831"/>
    </source>
</evidence>
<feature type="domain" description="SoHo" evidence="4">
    <location>
        <begin position="238"/>
        <end position="299"/>
    </location>
</feature>
<dbReference type="GO" id="GO:0070161">
    <property type="term" value="C:anchoring junction"/>
    <property type="evidence" value="ECO:0007669"/>
    <property type="project" value="UniProtKB-SubCell"/>
</dbReference>
<name>A0A8C9G7J1_PAVCR</name>
<feature type="region of interest" description="Disordered" evidence="3">
    <location>
        <begin position="306"/>
        <end position="347"/>
    </location>
</feature>
<sequence length="392" mass="42337">MSSQISNTNVSYVQTITRPLTTISSVGTSIVAGISATLHQGQMQQSQKRRVSTLKLTRTQDPASSVHGKIQQQLKPVEVPVFSQRPVSPACNPMSEIHTASLSIQIAPIPDNNAEPETQEHPPSVSPDTSKMSSKDVGQKSTVLPSSQAAECHVAQITVNGNSGTAASPVSHFQRPFSPSSAYSPPASLNSNLVIMQHGRMMESAETYSQHVQTVGSSTTTSTIPICKSLEEEKKITVIKAPHYAGIGPVDESGIPTAIRTTVDRPKDWYKTMFKQIHMVHKPDDDTDMYNTAYSYSTGGYSPSFSAQAHPAAKTQTYRPLSKSASDSSSDAFKVSSPLPPPHVPPPVPPHRLLDLRGSVSHHAALDQIPWSQKLRPVTIPFVKLENNCFGT</sequence>
<evidence type="ECO:0000313" key="5">
    <source>
        <dbReference type="Ensembl" id="ENSPSTP00000025934.1"/>
    </source>
</evidence>
<evidence type="ECO:0000313" key="6">
    <source>
        <dbReference type="Proteomes" id="UP000694428"/>
    </source>
</evidence>
<comment type="subcellular location">
    <subcellularLocation>
        <location evidence="1">Cell junction</location>
    </subcellularLocation>
</comment>
<keyword evidence="6" id="KW-1185">Reference proteome</keyword>
<dbReference type="AlphaFoldDB" id="A0A8C9G7J1"/>
<feature type="compositionally biased region" description="Pro residues" evidence="3">
    <location>
        <begin position="338"/>
        <end position="347"/>
    </location>
</feature>
<dbReference type="PROSITE" id="PS50831">
    <property type="entry name" value="SOHO"/>
    <property type="match status" value="1"/>
</dbReference>
<dbReference type="InterPro" id="IPR003127">
    <property type="entry name" value="SoHo_dom"/>
</dbReference>
<reference evidence="5" key="1">
    <citation type="submission" date="2025-08" db="UniProtKB">
        <authorList>
            <consortium name="Ensembl"/>
        </authorList>
    </citation>
    <scope>IDENTIFICATION</scope>
</reference>
<accession>A0A8C9G7J1</accession>
<dbReference type="SMART" id="SM00459">
    <property type="entry name" value="Sorb"/>
    <property type="match status" value="1"/>
</dbReference>
<protein>
    <submittedName>
        <fullName evidence="5">Sorbin and SH3 domain containing 2</fullName>
    </submittedName>
</protein>
<keyword evidence="2" id="KW-0965">Cell junction</keyword>